<feature type="compositionally biased region" description="Basic and acidic residues" evidence="7">
    <location>
        <begin position="628"/>
        <end position="640"/>
    </location>
</feature>
<dbReference type="InterPro" id="IPR034393">
    <property type="entry name" value="TatSF1-like"/>
</dbReference>
<evidence type="ECO:0000256" key="3">
    <source>
        <dbReference type="ARBA" id="ARBA00022737"/>
    </source>
</evidence>
<dbReference type="GO" id="GO:0003723">
    <property type="term" value="F:RNA binding"/>
    <property type="evidence" value="ECO:0007669"/>
    <property type="project" value="UniProtKB-UniRule"/>
</dbReference>
<evidence type="ECO:0000256" key="6">
    <source>
        <dbReference type="PROSITE-ProRule" id="PRU00176"/>
    </source>
</evidence>
<feature type="compositionally biased region" description="Low complexity" evidence="7">
    <location>
        <begin position="205"/>
        <end position="214"/>
    </location>
</feature>
<keyword evidence="4 6" id="KW-0694">RNA-binding</keyword>
<feature type="compositionally biased region" description="Basic and acidic residues" evidence="7">
    <location>
        <begin position="165"/>
        <end position="176"/>
    </location>
</feature>
<dbReference type="InterPro" id="IPR012677">
    <property type="entry name" value="Nucleotide-bd_a/b_plait_sf"/>
</dbReference>
<sequence length="778" mass="84912">MPIAPIITFKAGQCEVDTLSKPYKVKPQPEPGYIYLYSEDDLVHFCWRKRSDPLDQPELDLIMVPTDGSFIPYEYTTSPQPSSKTNGRIFVLKFSSSSQRYLFWLQSKPQSRNGDPSYFSPRDRKIGDIVHRLLQGEEVNVTGELSAVRNNDDRPDDGDETMEDVEGHRDPHDHRGSGSGGAGPGATGGDIREEGEGSREGGADGARAASSSAPDAAAAVRNFLDSLRGQSGLAGGQQQQGADKPYPYLNHLLPTSITVPMIDSAPEDFTDALISYLPLAVVVLASGSSDSVDGKSDPSAAAVEAAKASLSLGDKRTLLKKVVRSPQFNQALASLTMAIRDGGLPSIADALGVKVQDGGYLRGSGMPLGGGQAVEAFVEGVKKTVEEEQNSDSAPLDTQRIVIMDLSFPTDPREFDSDDRISFSKLDNKFIAVHDDGNEYEFDAELKRWVLTDDEPLEPEPFDAHQGFGDPSAYGAEDGASRKRKNGSSHDSETSRPARPKKQKAPPQPKQNTAVYVTGLPADTTVEEVHELFSRKGGVIAEEIDSGAPRIKLYNDSEGNFKGDALVVFFKPQSVEMAVMLLDDTDFRITASGTREGRIRVQAADSSYKKVKYDQDGGGAADKGNGGAERKPHQKNDRDRQKIIKKTQKLDAKLADWDDDIPYAGQAELTSKWDKLVILRHMFTLEELEEDPAALLEIKEDIREECAKLGTVTNVVLFDQEPEGIVSVKFKEAESALACIKLMHGRSFDGRTVEAFLATGKEKFKKSKEEQNEAEDSD</sequence>
<evidence type="ECO:0000256" key="5">
    <source>
        <dbReference type="ARBA" id="ARBA00023187"/>
    </source>
</evidence>
<dbReference type="EMBL" id="JAADYS010001243">
    <property type="protein sequence ID" value="KAF4464105.1"/>
    <property type="molecule type" value="Genomic_DNA"/>
</dbReference>
<dbReference type="InterPro" id="IPR000504">
    <property type="entry name" value="RRM_dom"/>
</dbReference>
<feature type="compositionally biased region" description="Gly residues" evidence="7">
    <location>
        <begin position="177"/>
        <end position="188"/>
    </location>
</feature>
<dbReference type="PANTHER" id="PTHR15608">
    <property type="entry name" value="SPLICING FACTOR U2AF-ASSOCIATED PROTEIN 2"/>
    <property type="match status" value="1"/>
</dbReference>
<dbReference type="GO" id="GO:0005684">
    <property type="term" value="C:U2-type spliceosomal complex"/>
    <property type="evidence" value="ECO:0007669"/>
    <property type="project" value="TreeGrafter"/>
</dbReference>
<feature type="compositionally biased region" description="Basic and acidic residues" evidence="7">
    <location>
        <begin position="190"/>
        <end position="202"/>
    </location>
</feature>
<organism evidence="10 11">
    <name type="scientific">Fusarium albosuccineum</name>
    <dbReference type="NCBI Taxonomy" id="1237068"/>
    <lineage>
        <taxon>Eukaryota</taxon>
        <taxon>Fungi</taxon>
        <taxon>Dikarya</taxon>
        <taxon>Ascomycota</taxon>
        <taxon>Pezizomycotina</taxon>
        <taxon>Sordariomycetes</taxon>
        <taxon>Hypocreomycetidae</taxon>
        <taxon>Hypocreales</taxon>
        <taxon>Nectriaceae</taxon>
        <taxon>Fusarium</taxon>
        <taxon>Fusarium decemcellulare species complex</taxon>
    </lineage>
</organism>
<protein>
    <submittedName>
        <fullName evidence="10">Splicing factor u2af-associated 2</fullName>
    </submittedName>
</protein>
<dbReference type="Pfam" id="PF04683">
    <property type="entry name" value="Rpn13_ADRM1_Pru"/>
    <property type="match status" value="1"/>
</dbReference>
<feature type="compositionally biased region" description="Acidic residues" evidence="7">
    <location>
        <begin position="154"/>
        <end position="164"/>
    </location>
</feature>
<comment type="similarity">
    <text evidence="1">Belongs to the HTATSF1 family.</text>
</comment>
<evidence type="ECO:0000313" key="11">
    <source>
        <dbReference type="Proteomes" id="UP000554235"/>
    </source>
</evidence>
<keyword evidence="11" id="KW-1185">Reference proteome</keyword>
<evidence type="ECO:0000259" key="8">
    <source>
        <dbReference type="PROSITE" id="PS50102"/>
    </source>
</evidence>
<dbReference type="InterPro" id="IPR038108">
    <property type="entry name" value="RPN13_DEUBAD_sf"/>
</dbReference>
<feature type="region of interest" description="Disordered" evidence="7">
    <location>
        <begin position="610"/>
        <end position="640"/>
    </location>
</feature>
<feature type="domain" description="Pru" evidence="9">
    <location>
        <begin position="1"/>
        <end position="137"/>
    </location>
</feature>
<dbReference type="GO" id="GO:0000398">
    <property type="term" value="P:mRNA splicing, via spliceosome"/>
    <property type="evidence" value="ECO:0007669"/>
    <property type="project" value="InterPro"/>
</dbReference>
<dbReference type="Gene3D" id="2.30.29.70">
    <property type="entry name" value="Proteasomal ubiquitin receptor Rpn13/ADRM1"/>
    <property type="match status" value="1"/>
</dbReference>
<dbReference type="SUPFAM" id="SSF54928">
    <property type="entry name" value="RNA-binding domain, RBD"/>
    <property type="match status" value="2"/>
</dbReference>
<dbReference type="Pfam" id="PF00076">
    <property type="entry name" value="RRM_1"/>
    <property type="match status" value="2"/>
</dbReference>
<dbReference type="InterPro" id="IPR044868">
    <property type="entry name" value="Rpn13/ADRM1_Pru"/>
</dbReference>
<dbReference type="InterPro" id="IPR034392">
    <property type="entry name" value="TatSF1-like_RRM1"/>
</dbReference>
<dbReference type="FunFam" id="3.30.70.330:FF:000105">
    <property type="entry name" value="HIV Tat-specific factor 1 homolog"/>
    <property type="match status" value="1"/>
</dbReference>
<dbReference type="SMART" id="SM00360">
    <property type="entry name" value="RRM"/>
    <property type="match status" value="2"/>
</dbReference>
<evidence type="ECO:0000256" key="4">
    <source>
        <dbReference type="ARBA" id="ARBA00022884"/>
    </source>
</evidence>
<evidence type="ECO:0000256" key="2">
    <source>
        <dbReference type="ARBA" id="ARBA00022664"/>
    </source>
</evidence>
<feature type="region of interest" description="Disordered" evidence="7">
    <location>
        <begin position="457"/>
        <end position="515"/>
    </location>
</feature>
<dbReference type="Gene3D" id="3.30.70.330">
    <property type="match status" value="2"/>
</dbReference>
<feature type="compositionally biased region" description="Gly residues" evidence="7">
    <location>
        <begin position="616"/>
        <end position="627"/>
    </location>
</feature>
<proteinExistence type="inferred from homology"/>
<dbReference type="AlphaFoldDB" id="A0A8H4L9I5"/>
<keyword evidence="3" id="KW-0677">Repeat</keyword>
<accession>A0A8H4L9I5</accession>
<evidence type="ECO:0000256" key="7">
    <source>
        <dbReference type="SAM" id="MobiDB-lite"/>
    </source>
</evidence>
<feature type="domain" description="RRM" evidence="8">
    <location>
        <begin position="681"/>
        <end position="760"/>
    </location>
</feature>
<reference evidence="10 11" key="1">
    <citation type="submission" date="2020-01" db="EMBL/GenBank/DDBJ databases">
        <title>Identification and distribution of gene clusters putatively required for synthesis of sphingolipid metabolism inhibitors in phylogenetically diverse species of the filamentous fungus Fusarium.</title>
        <authorList>
            <person name="Kim H.-S."/>
            <person name="Busman M."/>
            <person name="Brown D.W."/>
            <person name="Divon H."/>
            <person name="Uhlig S."/>
            <person name="Proctor R.H."/>
        </authorList>
    </citation>
    <scope>NUCLEOTIDE SEQUENCE [LARGE SCALE GENOMIC DNA]</scope>
    <source>
        <strain evidence="10 11">NRRL 20459</strain>
    </source>
</reference>
<feature type="domain" description="RRM" evidence="8">
    <location>
        <begin position="513"/>
        <end position="606"/>
    </location>
</feature>
<dbReference type="CDD" id="cd12285">
    <property type="entry name" value="RRM3_RBM39_like"/>
    <property type="match status" value="1"/>
</dbReference>
<evidence type="ECO:0000256" key="1">
    <source>
        <dbReference type="ARBA" id="ARBA00007747"/>
    </source>
</evidence>
<dbReference type="Gene3D" id="1.10.2020.20">
    <property type="match status" value="1"/>
</dbReference>
<feature type="region of interest" description="Disordered" evidence="7">
    <location>
        <begin position="141"/>
        <end position="214"/>
    </location>
</feature>
<dbReference type="InterPro" id="IPR038633">
    <property type="entry name" value="Rpn13/ADRM1_Pru_sf"/>
</dbReference>
<dbReference type="PANTHER" id="PTHR15608:SF0">
    <property type="entry name" value="HIV TAT-SPECIFIC FACTOR 1"/>
    <property type="match status" value="1"/>
</dbReference>
<evidence type="ECO:0000259" key="9">
    <source>
        <dbReference type="PROSITE" id="PS51917"/>
    </source>
</evidence>
<dbReference type="CDD" id="cd12281">
    <property type="entry name" value="RRM1_TatSF1_like"/>
    <property type="match status" value="1"/>
</dbReference>
<evidence type="ECO:0000313" key="10">
    <source>
        <dbReference type="EMBL" id="KAF4464105.1"/>
    </source>
</evidence>
<keyword evidence="2" id="KW-0507">mRNA processing</keyword>
<dbReference type="InterPro" id="IPR035979">
    <property type="entry name" value="RBD_domain_sf"/>
</dbReference>
<dbReference type="PROSITE" id="PS50102">
    <property type="entry name" value="RRM"/>
    <property type="match status" value="2"/>
</dbReference>
<comment type="caution">
    <text evidence="10">The sequence shown here is derived from an EMBL/GenBank/DDBJ whole genome shotgun (WGS) entry which is preliminary data.</text>
</comment>
<keyword evidence="5" id="KW-0508">mRNA splicing</keyword>
<name>A0A8H4L9I5_9HYPO</name>
<dbReference type="PROSITE" id="PS51917">
    <property type="entry name" value="PRU"/>
    <property type="match status" value="1"/>
</dbReference>
<dbReference type="Proteomes" id="UP000554235">
    <property type="component" value="Unassembled WGS sequence"/>
</dbReference>
<dbReference type="GO" id="GO:0005686">
    <property type="term" value="C:U2 snRNP"/>
    <property type="evidence" value="ECO:0007669"/>
    <property type="project" value="TreeGrafter"/>
</dbReference>
<gene>
    <name evidence="10" type="ORF">FALBO_9071</name>
</gene>
<dbReference type="OrthoDB" id="10258585at2759"/>